<evidence type="ECO:0000313" key="3">
    <source>
        <dbReference type="Proteomes" id="UP000236884"/>
    </source>
</evidence>
<dbReference type="OrthoDB" id="9789567at2"/>
<organism evidence="2 3">
    <name type="scientific">Variibacter gotjawalensis</name>
    <dbReference type="NCBI Taxonomy" id="1333996"/>
    <lineage>
        <taxon>Bacteria</taxon>
        <taxon>Pseudomonadati</taxon>
        <taxon>Pseudomonadota</taxon>
        <taxon>Alphaproteobacteria</taxon>
        <taxon>Hyphomicrobiales</taxon>
        <taxon>Nitrobacteraceae</taxon>
        <taxon>Variibacter</taxon>
    </lineage>
</organism>
<keyword evidence="1" id="KW-0671">Queuosine biosynthesis</keyword>
<dbReference type="EC" id="6.3.4.20" evidence="2"/>
<dbReference type="RefSeq" id="WP_096354672.1">
    <property type="nucleotide sequence ID" value="NZ_AP014946.1"/>
</dbReference>
<dbReference type="KEGG" id="vgo:GJW-30_1_01928"/>
<dbReference type="GO" id="GO:0016874">
    <property type="term" value="F:ligase activity"/>
    <property type="evidence" value="ECO:0007669"/>
    <property type="project" value="UniProtKB-KW"/>
</dbReference>
<evidence type="ECO:0000256" key="1">
    <source>
        <dbReference type="ARBA" id="ARBA00022785"/>
    </source>
</evidence>
<keyword evidence="3" id="KW-1185">Reference proteome</keyword>
<proteinExistence type="predicted"/>
<sequence>MNVRAFQPRVPETAIDVVEPGGQPRNGRAGFDLGRDFRFSTAGLQSYAFARWDPVIHDALILAAAVEYADRTTRRPALGWTRKIELRVPVHEPDRWSALSVTDALHEALQFLTGDIWMIEFAQRNGKALAPSQEDLQLPVKTEAVIAYSDGMDSRMVAGIMTAALGERLVRVRVGSKAGGRPAKGKREPFTRVPYSVSATGEPTARNRGFKFALISGIAAYLAEADRIIIPESGQGVFGPALVTAAHAYPDFRNHPLFTSRMEKFLNALLRRPVKFAFPRLWNTKGETLREFTTLPDSDTWRDTKTCWRGAQWSALNGKLLQCGICAACMLRRMSIHAASLRESGEGYICRDLGAPTLEASLQHDFKRMSPAFREYAIAGTLHLDHLADMADEVNRAVVARHAVLTSATLEIAPVNAEERLLRMLQRHAAEWGSFIKDTGARSFLRQWTRIEQ</sequence>
<protein>
    <submittedName>
        <fullName evidence="2">7-cyano-7-deazaguanine synthase</fullName>
        <ecNumber evidence="2">6.3.4.20</ecNumber>
    </submittedName>
</protein>
<dbReference type="InterPro" id="IPR018317">
    <property type="entry name" value="QueC"/>
</dbReference>
<keyword evidence="2" id="KW-0436">Ligase</keyword>
<evidence type="ECO:0000313" key="2">
    <source>
        <dbReference type="EMBL" id="BAT59395.1"/>
    </source>
</evidence>
<dbReference type="EMBL" id="AP014946">
    <property type="protein sequence ID" value="BAT59395.1"/>
    <property type="molecule type" value="Genomic_DNA"/>
</dbReference>
<gene>
    <name evidence="2" type="primary">queC_1</name>
    <name evidence="2" type="ORF">GJW-30_1_01928</name>
</gene>
<dbReference type="Gene3D" id="3.40.50.620">
    <property type="entry name" value="HUPs"/>
    <property type="match status" value="1"/>
</dbReference>
<dbReference type="AlphaFoldDB" id="A0A0S3PU35"/>
<name>A0A0S3PU35_9BRAD</name>
<dbReference type="Proteomes" id="UP000236884">
    <property type="component" value="Chromosome"/>
</dbReference>
<accession>A0A0S3PU35</accession>
<dbReference type="Pfam" id="PF06508">
    <property type="entry name" value="QueC"/>
    <property type="match status" value="1"/>
</dbReference>
<dbReference type="InterPro" id="IPR014729">
    <property type="entry name" value="Rossmann-like_a/b/a_fold"/>
</dbReference>
<dbReference type="GO" id="GO:0008616">
    <property type="term" value="P:tRNA queuosine(34) biosynthetic process"/>
    <property type="evidence" value="ECO:0007669"/>
    <property type="project" value="UniProtKB-KW"/>
</dbReference>
<reference evidence="2 3" key="1">
    <citation type="submission" date="2015-08" db="EMBL/GenBank/DDBJ databases">
        <title>Investigation of the bacterial diversity of lava forest soil.</title>
        <authorList>
            <person name="Lee J.S."/>
        </authorList>
    </citation>
    <scope>NUCLEOTIDE SEQUENCE [LARGE SCALE GENOMIC DNA]</scope>
    <source>
        <strain evidence="2 3">GJW-30</strain>
    </source>
</reference>
<dbReference type="SUPFAM" id="SSF52402">
    <property type="entry name" value="Adenine nucleotide alpha hydrolases-like"/>
    <property type="match status" value="1"/>
</dbReference>